<dbReference type="Proteomes" id="UP001501102">
    <property type="component" value="Unassembled WGS sequence"/>
</dbReference>
<accession>A0ABP6JD38</accession>
<comment type="caution">
    <text evidence="1">The sequence shown here is derived from an EMBL/GenBank/DDBJ whole genome shotgun (WGS) entry which is preliminary data.</text>
</comment>
<keyword evidence="2" id="KW-1185">Reference proteome</keyword>
<sequence length="95" mass="10666">MPVNRFCTGVVLLAQATSLGWTRNKLRWWLKVQGWTRIHAGAYAWPGIEVGLREHVRAHQLAAPELVAGHWTAARLHDAEVQSERLDLIAPKGSH</sequence>
<gene>
    <name evidence="1" type="ORF">GCM10020221_25210</name>
</gene>
<organism evidence="1 2">
    <name type="scientific">Streptomyces thioluteus</name>
    <dbReference type="NCBI Taxonomy" id="66431"/>
    <lineage>
        <taxon>Bacteria</taxon>
        <taxon>Bacillati</taxon>
        <taxon>Actinomycetota</taxon>
        <taxon>Actinomycetes</taxon>
        <taxon>Kitasatosporales</taxon>
        <taxon>Streptomycetaceae</taxon>
        <taxon>Streptomyces</taxon>
    </lineage>
</organism>
<proteinExistence type="predicted"/>
<evidence type="ECO:0000313" key="1">
    <source>
        <dbReference type="EMBL" id="GAA2928246.1"/>
    </source>
</evidence>
<protein>
    <submittedName>
        <fullName evidence="1">Uncharacterized protein</fullName>
    </submittedName>
</protein>
<dbReference type="EMBL" id="BAAAXZ010000096">
    <property type="protein sequence ID" value="GAA2928246.1"/>
    <property type="molecule type" value="Genomic_DNA"/>
</dbReference>
<evidence type="ECO:0000313" key="2">
    <source>
        <dbReference type="Proteomes" id="UP001501102"/>
    </source>
</evidence>
<name>A0ABP6JD38_STRTU</name>
<reference evidence="2" key="1">
    <citation type="journal article" date="2019" name="Int. J. Syst. Evol. Microbiol.">
        <title>The Global Catalogue of Microorganisms (GCM) 10K type strain sequencing project: providing services to taxonomists for standard genome sequencing and annotation.</title>
        <authorList>
            <consortium name="The Broad Institute Genomics Platform"/>
            <consortium name="The Broad Institute Genome Sequencing Center for Infectious Disease"/>
            <person name="Wu L."/>
            <person name="Ma J."/>
        </authorList>
    </citation>
    <scope>NUCLEOTIDE SEQUENCE [LARGE SCALE GENOMIC DNA]</scope>
    <source>
        <strain evidence="2">JCM 4087</strain>
    </source>
</reference>